<dbReference type="OrthoDB" id="10608324at2759"/>
<name>A0A8J4CL20_9CHLO</name>
<feature type="non-terminal residue" evidence="2">
    <location>
        <position position="1"/>
    </location>
</feature>
<dbReference type="EMBL" id="BNCP01000032">
    <property type="protein sequence ID" value="GIL85344.1"/>
    <property type="molecule type" value="Genomic_DNA"/>
</dbReference>
<dbReference type="AlphaFoldDB" id="A0A8J4CL20"/>
<feature type="region of interest" description="Disordered" evidence="1">
    <location>
        <begin position="195"/>
        <end position="216"/>
    </location>
</feature>
<sequence length="216" mass="22017">PPQAGALAQPWVSSRPPTPATNGHGHAPAGTGAGCVNGNIGFGAMILPPLDQPGVMQRLVAIPSRFTGPEHYRSTLVSAMVEEINLRLCESVQPLYGIVRGLLSSTAPMTAGGGRQGGGMQPRQGFAQQGVGAAALKVQRPAGNATAAAEATGGFSRLPPLAQAAELERACQRVHVPYFASCTLTCWVNREWAGGGGGGGGGKKNRKRGCGAAVEE</sequence>
<dbReference type="Proteomes" id="UP000747110">
    <property type="component" value="Unassembled WGS sequence"/>
</dbReference>
<comment type="caution">
    <text evidence="2">The sequence shown here is derived from an EMBL/GenBank/DDBJ whole genome shotgun (WGS) entry which is preliminary data.</text>
</comment>
<feature type="compositionally biased region" description="Low complexity" evidence="1">
    <location>
        <begin position="20"/>
        <end position="29"/>
    </location>
</feature>
<protein>
    <submittedName>
        <fullName evidence="2">Uncharacterized protein</fullName>
    </submittedName>
</protein>
<evidence type="ECO:0000313" key="3">
    <source>
        <dbReference type="Proteomes" id="UP000747110"/>
    </source>
</evidence>
<keyword evidence="3" id="KW-1185">Reference proteome</keyword>
<organism evidence="2 3">
    <name type="scientific">Volvox reticuliferus</name>
    <dbReference type="NCBI Taxonomy" id="1737510"/>
    <lineage>
        <taxon>Eukaryota</taxon>
        <taxon>Viridiplantae</taxon>
        <taxon>Chlorophyta</taxon>
        <taxon>core chlorophytes</taxon>
        <taxon>Chlorophyceae</taxon>
        <taxon>CS clade</taxon>
        <taxon>Chlamydomonadales</taxon>
        <taxon>Volvocaceae</taxon>
        <taxon>Volvox</taxon>
    </lineage>
</organism>
<proteinExistence type="predicted"/>
<feature type="region of interest" description="Disordered" evidence="1">
    <location>
        <begin position="1"/>
        <end position="29"/>
    </location>
</feature>
<feature type="non-terminal residue" evidence="2">
    <location>
        <position position="216"/>
    </location>
</feature>
<reference evidence="2" key="1">
    <citation type="journal article" date="2021" name="Proc. Natl. Acad. Sci. U.S.A.">
        <title>Three genomes in the algal genus Volvox reveal the fate of a haploid sex-determining region after a transition to homothallism.</title>
        <authorList>
            <person name="Yamamoto K."/>
            <person name="Hamaji T."/>
            <person name="Kawai-Toyooka H."/>
            <person name="Matsuzaki R."/>
            <person name="Takahashi F."/>
            <person name="Nishimura Y."/>
            <person name="Kawachi M."/>
            <person name="Noguchi H."/>
            <person name="Minakuchi Y."/>
            <person name="Umen J.G."/>
            <person name="Toyoda A."/>
            <person name="Nozaki H."/>
        </authorList>
    </citation>
    <scope>NUCLEOTIDE SEQUENCE</scope>
    <source>
        <strain evidence="2">NIES-3786</strain>
    </source>
</reference>
<accession>A0A8J4CL20</accession>
<evidence type="ECO:0000313" key="2">
    <source>
        <dbReference type="EMBL" id="GIL85344.1"/>
    </source>
</evidence>
<gene>
    <name evidence="2" type="ORF">Vretifemale_13825</name>
</gene>
<evidence type="ECO:0000256" key="1">
    <source>
        <dbReference type="SAM" id="MobiDB-lite"/>
    </source>
</evidence>